<accession>A0ABS1LIB9</accession>
<reference evidence="1 2" key="1">
    <citation type="journal article" date="2021" name="Arch. Microbiol.">
        <title>Myceligenerans indicum sp. nov., an actinobacterium isolated from mangrove sediment of Sundarbans, India.</title>
        <authorList>
            <person name="Asha K."/>
            <person name="Bhadury P."/>
        </authorList>
    </citation>
    <scope>NUCLEOTIDE SEQUENCE [LARGE SCALE GENOMIC DNA]</scope>
    <source>
        <strain evidence="1 2">I2</strain>
    </source>
</reference>
<dbReference type="Proteomes" id="UP000675409">
    <property type="component" value="Unassembled WGS sequence"/>
</dbReference>
<comment type="caution">
    <text evidence="1">The sequence shown here is derived from an EMBL/GenBank/DDBJ whole genome shotgun (WGS) entry which is preliminary data.</text>
</comment>
<organism evidence="1 2">
    <name type="scientific">Myceligenerans indicum</name>
    <dbReference type="NCBI Taxonomy" id="2593663"/>
    <lineage>
        <taxon>Bacteria</taxon>
        <taxon>Bacillati</taxon>
        <taxon>Actinomycetota</taxon>
        <taxon>Actinomycetes</taxon>
        <taxon>Micrococcales</taxon>
        <taxon>Promicromonosporaceae</taxon>
        <taxon>Myceligenerans</taxon>
    </lineage>
</organism>
<gene>
    <name evidence="1" type="ORF">HGK34_06290</name>
</gene>
<evidence type="ECO:0000313" key="1">
    <source>
        <dbReference type="EMBL" id="MBL0885889.1"/>
    </source>
</evidence>
<dbReference type="EMBL" id="JABBYC010000006">
    <property type="protein sequence ID" value="MBL0885889.1"/>
    <property type="molecule type" value="Genomic_DNA"/>
</dbReference>
<protein>
    <submittedName>
        <fullName evidence="1">Uncharacterized protein</fullName>
    </submittedName>
</protein>
<name>A0ABS1LIB9_9MICO</name>
<sequence>MVHATVPVVAGGLLHRKGEVAEDSVIDEAPYDTAWIAEQAVDAWGGGSGVGCGRRQ</sequence>
<proteinExistence type="predicted"/>
<dbReference type="RefSeq" id="WP_201845724.1">
    <property type="nucleotide sequence ID" value="NZ_JABBYC010000006.1"/>
</dbReference>
<keyword evidence="2" id="KW-1185">Reference proteome</keyword>
<evidence type="ECO:0000313" key="2">
    <source>
        <dbReference type="Proteomes" id="UP000675409"/>
    </source>
</evidence>